<dbReference type="Proteomes" id="UP001143330">
    <property type="component" value="Unassembled WGS sequence"/>
</dbReference>
<dbReference type="GO" id="GO:0016020">
    <property type="term" value="C:membrane"/>
    <property type="evidence" value="ECO:0007669"/>
    <property type="project" value="InterPro"/>
</dbReference>
<protein>
    <submittedName>
        <fullName evidence="3">Uncharacterized protein</fullName>
    </submittedName>
</protein>
<sequence length="112" mass="12452">MDRERQRDVARWVEIEWECPTYSPSAPSPSRGKLGEFWFQQSLFDDMLAVKVGRILADQKFVIRNTAALFVNSTFGFPGSFAADLPNGGLAHPNAVSGAQIILPQADRNEIN</sequence>
<comment type="similarity">
    <text evidence="1 2">Belongs to the OprB family.</text>
</comment>
<dbReference type="EMBL" id="BSFM01000014">
    <property type="protein sequence ID" value="GLK84676.1"/>
    <property type="molecule type" value="Genomic_DNA"/>
</dbReference>
<reference evidence="3" key="2">
    <citation type="submission" date="2023-01" db="EMBL/GenBank/DDBJ databases">
        <authorList>
            <person name="Sun Q."/>
            <person name="Evtushenko L."/>
        </authorList>
    </citation>
    <scope>NUCLEOTIDE SEQUENCE</scope>
    <source>
        <strain evidence="3">VKM B-2789</strain>
    </source>
</reference>
<dbReference type="InterPro" id="IPR038673">
    <property type="entry name" value="OprB_sf"/>
</dbReference>
<dbReference type="Pfam" id="PF04966">
    <property type="entry name" value="OprB"/>
    <property type="match status" value="1"/>
</dbReference>
<accession>A0A9W6JVR0</accession>
<comment type="caution">
    <text evidence="3">The sequence shown here is derived from an EMBL/GenBank/DDBJ whole genome shotgun (WGS) entry which is preliminary data.</text>
</comment>
<reference evidence="3" key="1">
    <citation type="journal article" date="2014" name="Int. J. Syst. Evol. Microbiol.">
        <title>Complete genome sequence of Corynebacterium casei LMG S-19264T (=DSM 44701T), isolated from a smear-ripened cheese.</title>
        <authorList>
            <consortium name="US DOE Joint Genome Institute (JGI-PGF)"/>
            <person name="Walter F."/>
            <person name="Albersmeier A."/>
            <person name="Kalinowski J."/>
            <person name="Ruckert C."/>
        </authorList>
    </citation>
    <scope>NUCLEOTIDE SEQUENCE</scope>
    <source>
        <strain evidence="3">VKM B-2789</strain>
    </source>
</reference>
<proteinExistence type="inferred from homology"/>
<dbReference type="AlphaFoldDB" id="A0A9W6JVR0"/>
<gene>
    <name evidence="3" type="ORF">GCM10017653_27460</name>
</gene>
<keyword evidence="4" id="KW-1185">Reference proteome</keyword>
<evidence type="ECO:0000256" key="2">
    <source>
        <dbReference type="RuleBase" id="RU363072"/>
    </source>
</evidence>
<dbReference type="InterPro" id="IPR007049">
    <property type="entry name" value="Carb-sel_porin_OprB"/>
</dbReference>
<name>A0A9W6JVR0_9HYPH</name>
<evidence type="ECO:0000313" key="3">
    <source>
        <dbReference type="EMBL" id="GLK84676.1"/>
    </source>
</evidence>
<organism evidence="3 4">
    <name type="scientific">Ancylobacter defluvii</name>
    <dbReference type="NCBI Taxonomy" id="1282440"/>
    <lineage>
        <taxon>Bacteria</taxon>
        <taxon>Pseudomonadati</taxon>
        <taxon>Pseudomonadota</taxon>
        <taxon>Alphaproteobacteria</taxon>
        <taxon>Hyphomicrobiales</taxon>
        <taxon>Xanthobacteraceae</taxon>
        <taxon>Ancylobacter</taxon>
    </lineage>
</organism>
<evidence type="ECO:0000256" key="1">
    <source>
        <dbReference type="ARBA" id="ARBA00008769"/>
    </source>
</evidence>
<dbReference type="Gene3D" id="2.40.160.180">
    <property type="entry name" value="Carbohydrate-selective porin OprB"/>
    <property type="match status" value="1"/>
</dbReference>
<dbReference type="GO" id="GO:0015288">
    <property type="term" value="F:porin activity"/>
    <property type="evidence" value="ECO:0007669"/>
    <property type="project" value="InterPro"/>
</dbReference>
<evidence type="ECO:0000313" key="4">
    <source>
        <dbReference type="Proteomes" id="UP001143330"/>
    </source>
</evidence>
<dbReference type="RefSeq" id="WP_246547094.1">
    <property type="nucleotide sequence ID" value="NZ_BSFM01000014.1"/>
</dbReference>
<dbReference type="GO" id="GO:0008643">
    <property type="term" value="P:carbohydrate transport"/>
    <property type="evidence" value="ECO:0007669"/>
    <property type="project" value="InterPro"/>
</dbReference>